<dbReference type="EMBL" id="FOXU01000001">
    <property type="protein sequence ID" value="SFP97407.1"/>
    <property type="molecule type" value="Genomic_DNA"/>
</dbReference>
<sequence length="137" mass="15567">MKKRKLSAVVFGSLLLVIFFIYAQAEGTKKEDKIPISHLSQVEQKELEVFLESLQKEGGFFTKVGEELRKVGYSYQTAGMINSKDDINLIIIIPENEVVMEQKKAGVMKIYQDMIIKSNLDLKAFKIQVGHADDLAW</sequence>
<dbReference type="RefSeq" id="WP_093533853.1">
    <property type="nucleotide sequence ID" value="NZ_FOXU01000001.1"/>
</dbReference>
<accession>A0A1I5UQS7</accession>
<evidence type="ECO:0000313" key="1">
    <source>
        <dbReference type="EMBL" id="SFP97407.1"/>
    </source>
</evidence>
<evidence type="ECO:0000313" key="2">
    <source>
        <dbReference type="Proteomes" id="UP000198734"/>
    </source>
</evidence>
<dbReference type="OrthoDB" id="2973512at2"/>
<proteinExistence type="predicted"/>
<reference evidence="2" key="1">
    <citation type="submission" date="2016-10" db="EMBL/GenBank/DDBJ databases">
        <authorList>
            <person name="Varghese N."/>
            <person name="Submissions S."/>
        </authorList>
    </citation>
    <scope>NUCLEOTIDE SEQUENCE [LARGE SCALE GENOMIC DNA]</scope>
    <source>
        <strain evidence="2">DSM 11706</strain>
    </source>
</reference>
<organism evidence="1 2">
    <name type="scientific">Psychrobacillus psychrotolerans</name>
    <dbReference type="NCBI Taxonomy" id="126156"/>
    <lineage>
        <taxon>Bacteria</taxon>
        <taxon>Bacillati</taxon>
        <taxon>Bacillota</taxon>
        <taxon>Bacilli</taxon>
        <taxon>Bacillales</taxon>
        <taxon>Bacillaceae</taxon>
        <taxon>Psychrobacillus</taxon>
    </lineage>
</organism>
<gene>
    <name evidence="1" type="ORF">SAMN05421670_0496</name>
</gene>
<dbReference type="AlphaFoldDB" id="A0A1I5UQS7"/>
<protein>
    <submittedName>
        <fullName evidence="1">Uncharacterized protein</fullName>
    </submittedName>
</protein>
<dbReference type="Proteomes" id="UP000198734">
    <property type="component" value="Unassembled WGS sequence"/>
</dbReference>
<keyword evidence="2" id="KW-1185">Reference proteome</keyword>
<name>A0A1I5UQS7_9BACI</name>